<keyword evidence="2" id="KW-1185">Reference proteome</keyword>
<dbReference type="EMBL" id="KK852784">
    <property type="protein sequence ID" value="KDR16586.1"/>
    <property type="molecule type" value="Genomic_DNA"/>
</dbReference>
<accession>A0A067R3C0</accession>
<dbReference type="InParanoid" id="A0A067R3C0"/>
<protein>
    <submittedName>
        <fullName evidence="1">Uncharacterized protein</fullName>
    </submittedName>
</protein>
<sequence>MNSILGLPYQLVTVEQSYWQQVGVWETAWLQFQDMSDMTTAGDGVMFLCQYCLLSHQLAV</sequence>
<reference evidence="1 2" key="1">
    <citation type="journal article" date="2014" name="Nat. Commun.">
        <title>Molecular traces of alternative social organization in a termite genome.</title>
        <authorList>
            <person name="Terrapon N."/>
            <person name="Li C."/>
            <person name="Robertson H.M."/>
            <person name="Ji L."/>
            <person name="Meng X."/>
            <person name="Booth W."/>
            <person name="Chen Z."/>
            <person name="Childers C.P."/>
            <person name="Glastad K.M."/>
            <person name="Gokhale K."/>
            <person name="Gowin J."/>
            <person name="Gronenberg W."/>
            <person name="Hermansen R.A."/>
            <person name="Hu H."/>
            <person name="Hunt B.G."/>
            <person name="Huylmans A.K."/>
            <person name="Khalil S.M."/>
            <person name="Mitchell R.D."/>
            <person name="Munoz-Torres M.C."/>
            <person name="Mustard J.A."/>
            <person name="Pan H."/>
            <person name="Reese J.T."/>
            <person name="Scharf M.E."/>
            <person name="Sun F."/>
            <person name="Vogel H."/>
            <person name="Xiao J."/>
            <person name="Yang W."/>
            <person name="Yang Z."/>
            <person name="Yang Z."/>
            <person name="Zhou J."/>
            <person name="Zhu J."/>
            <person name="Brent C.S."/>
            <person name="Elsik C.G."/>
            <person name="Goodisman M.A."/>
            <person name="Liberles D.A."/>
            <person name="Roe R.M."/>
            <person name="Vargo E.L."/>
            <person name="Vilcinskas A."/>
            <person name="Wang J."/>
            <person name="Bornberg-Bauer E."/>
            <person name="Korb J."/>
            <person name="Zhang G."/>
            <person name="Liebig J."/>
        </authorList>
    </citation>
    <scope>NUCLEOTIDE SEQUENCE [LARGE SCALE GENOMIC DNA]</scope>
    <source>
        <tissue evidence="1">Whole organism</tissue>
    </source>
</reference>
<evidence type="ECO:0000313" key="1">
    <source>
        <dbReference type="EMBL" id="KDR16586.1"/>
    </source>
</evidence>
<dbReference type="AlphaFoldDB" id="A0A067R3C0"/>
<organism evidence="1 2">
    <name type="scientific">Zootermopsis nevadensis</name>
    <name type="common">Dampwood termite</name>
    <dbReference type="NCBI Taxonomy" id="136037"/>
    <lineage>
        <taxon>Eukaryota</taxon>
        <taxon>Metazoa</taxon>
        <taxon>Ecdysozoa</taxon>
        <taxon>Arthropoda</taxon>
        <taxon>Hexapoda</taxon>
        <taxon>Insecta</taxon>
        <taxon>Pterygota</taxon>
        <taxon>Neoptera</taxon>
        <taxon>Polyneoptera</taxon>
        <taxon>Dictyoptera</taxon>
        <taxon>Blattodea</taxon>
        <taxon>Blattoidea</taxon>
        <taxon>Termitoidae</taxon>
        <taxon>Termopsidae</taxon>
        <taxon>Zootermopsis</taxon>
    </lineage>
</organism>
<name>A0A067R3C0_ZOONE</name>
<evidence type="ECO:0000313" key="2">
    <source>
        <dbReference type="Proteomes" id="UP000027135"/>
    </source>
</evidence>
<gene>
    <name evidence="1" type="ORF">L798_09902</name>
</gene>
<dbReference type="Proteomes" id="UP000027135">
    <property type="component" value="Unassembled WGS sequence"/>
</dbReference>
<proteinExistence type="predicted"/>